<dbReference type="GO" id="GO:0000150">
    <property type="term" value="F:DNA strand exchange activity"/>
    <property type="evidence" value="ECO:0007669"/>
    <property type="project" value="TreeGrafter"/>
</dbReference>
<accession>A0A7X2H0T3</accession>
<dbReference type="AlphaFoldDB" id="A0A7X2H0T3"/>
<feature type="domain" description="Recombinase zinc beta ribbon" evidence="3">
    <location>
        <begin position="51"/>
        <end position="112"/>
    </location>
</feature>
<sequence>MSKRRAGKNEHFTLAQGEHEPIIDMIIWEKAKSMNEMKSHKPTKTFHGHFPLTTLLRCPMCGHGMIGHRTKNSIGEYIRYYQCATLRLKGSAVCKTNLVMADEAEAFVFKRIEQKKDTAYELNRPTIKEISFEQVHQVLADFSTVITKVEPVKQRTYYTQLLTRSP</sequence>
<dbReference type="PANTHER" id="PTHR30461">
    <property type="entry name" value="DNA-INVERTASE FROM LAMBDOID PROPHAGE"/>
    <property type="match status" value="1"/>
</dbReference>
<dbReference type="EMBL" id="WJXB01000001">
    <property type="protein sequence ID" value="MRN51467.1"/>
    <property type="molecule type" value="Genomic_DNA"/>
</dbReference>
<keyword evidence="2" id="KW-0233">DNA recombination</keyword>
<evidence type="ECO:0000259" key="3">
    <source>
        <dbReference type="Pfam" id="PF13408"/>
    </source>
</evidence>
<dbReference type="InterPro" id="IPR025827">
    <property type="entry name" value="Zn_ribbon_recom_dom"/>
</dbReference>
<evidence type="ECO:0000313" key="4">
    <source>
        <dbReference type="EMBL" id="MRN51467.1"/>
    </source>
</evidence>
<gene>
    <name evidence="4" type="ORF">GJB61_00395</name>
</gene>
<reference evidence="4 5" key="1">
    <citation type="submission" date="2019-11" db="EMBL/GenBank/DDBJ databases">
        <title>Paenibacillus monticola sp. nov., a novel PGPR strain isolated from mountain sample in China.</title>
        <authorList>
            <person name="Zhao Q."/>
            <person name="Li H.-P."/>
            <person name="Zhang J.-L."/>
        </authorList>
    </citation>
    <scope>NUCLEOTIDE SEQUENCE [LARGE SCALE GENOMIC DNA]</scope>
    <source>
        <strain evidence="4 5">LC-T2</strain>
    </source>
</reference>
<evidence type="ECO:0000313" key="5">
    <source>
        <dbReference type="Proteomes" id="UP000463051"/>
    </source>
</evidence>
<dbReference type="Pfam" id="PF13408">
    <property type="entry name" value="Zn_ribbon_recom"/>
    <property type="match status" value="1"/>
</dbReference>
<name>A0A7X2H0T3_9BACL</name>
<dbReference type="RefSeq" id="WP_154116061.1">
    <property type="nucleotide sequence ID" value="NZ_WJXB01000001.1"/>
</dbReference>
<evidence type="ECO:0000256" key="2">
    <source>
        <dbReference type="ARBA" id="ARBA00023172"/>
    </source>
</evidence>
<comment type="caution">
    <text evidence="4">The sequence shown here is derived from an EMBL/GenBank/DDBJ whole genome shotgun (WGS) entry which is preliminary data.</text>
</comment>
<protein>
    <recommendedName>
        <fullName evidence="3">Recombinase zinc beta ribbon domain-containing protein</fullName>
    </recommendedName>
</protein>
<keyword evidence="1" id="KW-0238">DNA-binding</keyword>
<proteinExistence type="predicted"/>
<organism evidence="4 5">
    <name type="scientific">Paenibacillus monticola</name>
    <dbReference type="NCBI Taxonomy" id="2666075"/>
    <lineage>
        <taxon>Bacteria</taxon>
        <taxon>Bacillati</taxon>
        <taxon>Bacillota</taxon>
        <taxon>Bacilli</taxon>
        <taxon>Bacillales</taxon>
        <taxon>Paenibacillaceae</taxon>
        <taxon>Paenibacillus</taxon>
    </lineage>
</organism>
<dbReference type="InterPro" id="IPR050639">
    <property type="entry name" value="SSR_resolvase"/>
</dbReference>
<evidence type="ECO:0000256" key="1">
    <source>
        <dbReference type="ARBA" id="ARBA00023125"/>
    </source>
</evidence>
<keyword evidence="5" id="KW-1185">Reference proteome</keyword>
<dbReference type="Proteomes" id="UP000463051">
    <property type="component" value="Unassembled WGS sequence"/>
</dbReference>
<dbReference type="PANTHER" id="PTHR30461:SF2">
    <property type="entry name" value="SERINE RECOMBINASE PINE-RELATED"/>
    <property type="match status" value="1"/>
</dbReference>
<dbReference type="GO" id="GO:0003677">
    <property type="term" value="F:DNA binding"/>
    <property type="evidence" value="ECO:0007669"/>
    <property type="project" value="UniProtKB-KW"/>
</dbReference>